<dbReference type="Gene3D" id="2.60.40.820">
    <property type="entry name" value="Transcription factor, T-box"/>
    <property type="match status" value="1"/>
</dbReference>
<dbReference type="SMART" id="SM00425">
    <property type="entry name" value="TBOX"/>
    <property type="match status" value="1"/>
</dbReference>
<keyword evidence="3 6" id="KW-0238">DNA-binding</keyword>
<dbReference type="GO" id="GO:0000978">
    <property type="term" value="F:RNA polymerase II cis-regulatory region sequence-specific DNA binding"/>
    <property type="evidence" value="ECO:0000318"/>
    <property type="project" value="GO_Central"/>
</dbReference>
<dbReference type="RefSeq" id="XP_797010.4">
    <property type="nucleotide sequence ID" value="XM_791917.5"/>
</dbReference>
<dbReference type="EnsemblMetazoa" id="XM_791917">
    <property type="protein sequence ID" value="XP_797010"/>
    <property type="gene ID" value="LOC592389"/>
</dbReference>
<feature type="compositionally biased region" description="Basic and acidic residues" evidence="7">
    <location>
        <begin position="307"/>
        <end position="320"/>
    </location>
</feature>
<proteinExistence type="predicted"/>
<dbReference type="Pfam" id="PF00907">
    <property type="entry name" value="T-box"/>
    <property type="match status" value="1"/>
</dbReference>
<feature type="compositionally biased region" description="Basic residues" evidence="7">
    <location>
        <begin position="296"/>
        <end position="306"/>
    </location>
</feature>
<keyword evidence="4" id="KW-0804">Transcription</keyword>
<dbReference type="InterPro" id="IPR018186">
    <property type="entry name" value="TF_T-box_CS"/>
</dbReference>
<dbReference type="PROSITE" id="PS01264">
    <property type="entry name" value="TBOX_2"/>
    <property type="match status" value="1"/>
</dbReference>
<feature type="region of interest" description="Disordered" evidence="7">
    <location>
        <begin position="347"/>
        <end position="366"/>
    </location>
</feature>
<dbReference type="FunFam" id="2.60.40.820:FF:000007">
    <property type="entry name" value="T-box transcription factor"/>
    <property type="match status" value="1"/>
</dbReference>
<keyword evidence="10" id="KW-1185">Reference proteome</keyword>
<reference evidence="10" key="1">
    <citation type="submission" date="2015-02" db="EMBL/GenBank/DDBJ databases">
        <title>Genome sequencing for Strongylocentrotus purpuratus.</title>
        <authorList>
            <person name="Murali S."/>
            <person name="Liu Y."/>
            <person name="Vee V."/>
            <person name="English A."/>
            <person name="Wang M."/>
            <person name="Skinner E."/>
            <person name="Han Y."/>
            <person name="Muzny D.M."/>
            <person name="Worley K.C."/>
            <person name="Gibbs R.A."/>
        </authorList>
    </citation>
    <scope>NUCLEOTIDE SEQUENCE</scope>
</reference>
<dbReference type="GO" id="GO:0000981">
    <property type="term" value="F:DNA-binding transcription factor activity, RNA polymerase II-specific"/>
    <property type="evidence" value="ECO:0000318"/>
    <property type="project" value="GO_Central"/>
</dbReference>
<dbReference type="GO" id="GO:0001708">
    <property type="term" value="P:cell fate specification"/>
    <property type="evidence" value="ECO:0000318"/>
    <property type="project" value="GO_Central"/>
</dbReference>
<accession>A0A7M7REV7</accession>
<dbReference type="PANTHER" id="PTHR11267:SF204">
    <property type="entry name" value="SPADETAIL"/>
    <property type="match status" value="1"/>
</dbReference>
<evidence type="ECO:0000256" key="7">
    <source>
        <dbReference type="SAM" id="MobiDB-lite"/>
    </source>
</evidence>
<comment type="subcellular location">
    <subcellularLocation>
        <location evidence="1 6">Nucleus</location>
    </subcellularLocation>
</comment>
<dbReference type="PROSITE" id="PS01283">
    <property type="entry name" value="TBOX_1"/>
    <property type="match status" value="1"/>
</dbReference>
<organism evidence="9 10">
    <name type="scientific">Strongylocentrotus purpuratus</name>
    <name type="common">Purple sea urchin</name>
    <dbReference type="NCBI Taxonomy" id="7668"/>
    <lineage>
        <taxon>Eukaryota</taxon>
        <taxon>Metazoa</taxon>
        <taxon>Echinodermata</taxon>
        <taxon>Eleutherozoa</taxon>
        <taxon>Echinozoa</taxon>
        <taxon>Echinoidea</taxon>
        <taxon>Euechinoidea</taxon>
        <taxon>Echinacea</taxon>
        <taxon>Camarodonta</taxon>
        <taxon>Echinidea</taxon>
        <taxon>Strongylocentrotidae</taxon>
        <taxon>Strongylocentrotus</taxon>
    </lineage>
</organism>
<evidence type="ECO:0000256" key="4">
    <source>
        <dbReference type="ARBA" id="ARBA00023163"/>
    </source>
</evidence>
<feature type="compositionally biased region" description="Polar residues" evidence="7">
    <location>
        <begin position="395"/>
        <end position="406"/>
    </location>
</feature>
<dbReference type="PROSITE" id="PS50252">
    <property type="entry name" value="TBOX_3"/>
    <property type="match status" value="1"/>
</dbReference>
<dbReference type="GO" id="GO:0000785">
    <property type="term" value="C:chromatin"/>
    <property type="evidence" value="ECO:0000318"/>
    <property type="project" value="GO_Central"/>
</dbReference>
<evidence type="ECO:0000313" key="9">
    <source>
        <dbReference type="EnsemblMetazoa" id="XP_797010"/>
    </source>
</evidence>
<evidence type="ECO:0000259" key="8">
    <source>
        <dbReference type="PROSITE" id="PS50252"/>
    </source>
</evidence>
<dbReference type="GO" id="GO:0005634">
    <property type="term" value="C:nucleus"/>
    <property type="evidence" value="ECO:0000318"/>
    <property type="project" value="GO_Central"/>
</dbReference>
<feature type="region of interest" description="Disordered" evidence="7">
    <location>
        <begin position="388"/>
        <end position="412"/>
    </location>
</feature>
<dbReference type="GeneID" id="592389"/>
<dbReference type="GO" id="GO:0006357">
    <property type="term" value="P:regulation of transcription by RNA polymerase II"/>
    <property type="evidence" value="ECO:0000318"/>
    <property type="project" value="GO_Central"/>
</dbReference>
<evidence type="ECO:0000256" key="3">
    <source>
        <dbReference type="ARBA" id="ARBA00023125"/>
    </source>
</evidence>
<dbReference type="InterPro" id="IPR036960">
    <property type="entry name" value="T-box_sf"/>
</dbReference>
<evidence type="ECO:0000256" key="2">
    <source>
        <dbReference type="ARBA" id="ARBA00023015"/>
    </source>
</evidence>
<name>A0A7M7REV7_STRPU</name>
<dbReference type="OrthoDB" id="7442607at2759"/>
<evidence type="ECO:0000256" key="5">
    <source>
        <dbReference type="ARBA" id="ARBA00023242"/>
    </source>
</evidence>
<evidence type="ECO:0000256" key="1">
    <source>
        <dbReference type="ARBA" id="ARBA00004123"/>
    </source>
</evidence>
<feature type="domain" description="T-box" evidence="8">
    <location>
        <begin position="108"/>
        <end position="290"/>
    </location>
</feature>
<dbReference type="AlphaFoldDB" id="A0A7M7REV7"/>
<dbReference type="PRINTS" id="PR00937">
    <property type="entry name" value="TBOX"/>
</dbReference>
<dbReference type="SMR" id="A0A7M7REV7"/>
<dbReference type="InterPro" id="IPR001699">
    <property type="entry name" value="TF_T-box"/>
</dbReference>
<dbReference type="InterPro" id="IPR008967">
    <property type="entry name" value="p53-like_TF_DNA-bd_sf"/>
</dbReference>
<dbReference type="Proteomes" id="UP000007110">
    <property type="component" value="Unassembled WGS sequence"/>
</dbReference>
<dbReference type="InParanoid" id="A0A7M7REV7"/>
<reference evidence="9" key="2">
    <citation type="submission" date="2021-01" db="UniProtKB">
        <authorList>
            <consortium name="EnsemblMetazoa"/>
        </authorList>
    </citation>
    <scope>IDENTIFICATION</scope>
</reference>
<sequence>MMYDGSEEYLNHHRARAHAFALNSIVPPAPRSFSYPGLPMQSSNHNSLGFSDRSSHFGDFTPLPAPPSDHKTAAAAAATQQMMAAAAAMRPPDLSAQNPATKDIKVTLEGRELWTKFHEIGTEMIITKAGRRMFPTFRCSITGLEQNAKYILLMDIVPVDDTRYKYHNSEWVVSGKAEPHMPSRLYIHPDSPATGAVWMKQVVTFHKLKLTNNNLDQHGHVSSIIILNSMHKYQPRFHIVQANDVFSLRWNSFVTFAFPETTFIAVTAYQNEKITQLKIDHNPFAKGFRDNGMARRGSRLALKRSNSKMDELDEEKKDVNDNTGSDGGKGDYSVTKKEKSDNCGLLSDLGSTTGSSSGEASGSQLTCTSPDNGVGFNVDILGHQSDAMSDDLTKSRSMSKTGSSMGQPKRRLSGSGLGAIDGGVNGCDARLSDYNTGNGMVDTLSPCYTQDGVMDDNGLGSVQPATALAVAQMAKDSVHPSYSARSMTTMGGMQSPSYCSGQGMGLQGSSGMYMQSFEPHTTATSMYNTSNTGYHHHHSSSGIGSHLHAAQQAQAHARHLAQQSSFPTCNSMSSIHASAQFLHHGSHSNPTDAMSMNMNMHMTNHPFPSHSMKFPV</sequence>
<protein>
    <recommendedName>
        <fullName evidence="8">T-box domain-containing protein</fullName>
    </recommendedName>
</protein>
<evidence type="ECO:0000256" key="6">
    <source>
        <dbReference type="PROSITE-ProRule" id="PRU00201"/>
    </source>
</evidence>
<dbReference type="PANTHER" id="PTHR11267">
    <property type="entry name" value="T-BOX PROTEIN-RELATED"/>
    <property type="match status" value="1"/>
</dbReference>
<comment type="caution">
    <text evidence="6">Lacks conserved residue(s) required for the propagation of feature annotation.</text>
</comment>
<dbReference type="GO" id="GO:0045893">
    <property type="term" value="P:positive regulation of DNA-templated transcription"/>
    <property type="evidence" value="ECO:0007669"/>
    <property type="project" value="InterPro"/>
</dbReference>
<evidence type="ECO:0000313" key="10">
    <source>
        <dbReference type="Proteomes" id="UP000007110"/>
    </source>
</evidence>
<dbReference type="SUPFAM" id="SSF49417">
    <property type="entry name" value="p53-like transcription factors"/>
    <property type="match status" value="1"/>
</dbReference>
<feature type="region of interest" description="Disordered" evidence="7">
    <location>
        <begin position="288"/>
        <end position="337"/>
    </location>
</feature>
<dbReference type="InterPro" id="IPR046360">
    <property type="entry name" value="T-box_DNA-bd"/>
</dbReference>
<keyword evidence="2" id="KW-0805">Transcription regulation</keyword>
<dbReference type="CDD" id="cd20189">
    <property type="entry name" value="T-box_TBX4_5-like"/>
    <property type="match status" value="1"/>
</dbReference>
<keyword evidence="5 6" id="KW-0539">Nucleus</keyword>